<keyword evidence="1" id="KW-0808">Transferase</keyword>
<dbReference type="EMBL" id="JAEKFT010000006">
    <property type="protein sequence ID" value="MBT0961001.1"/>
    <property type="molecule type" value="Genomic_DNA"/>
</dbReference>
<dbReference type="RefSeq" id="WP_214360760.1">
    <property type="nucleotide sequence ID" value="NZ_JAEKFT010000006.1"/>
</dbReference>
<organism evidence="1 2">
    <name type="scientific">Denitromonas iodatirespirans</name>
    <dbReference type="NCBI Taxonomy" id="2795389"/>
    <lineage>
        <taxon>Bacteria</taxon>
        <taxon>Pseudomonadati</taxon>
        <taxon>Pseudomonadota</taxon>
        <taxon>Betaproteobacteria</taxon>
        <taxon>Rhodocyclales</taxon>
        <taxon>Zoogloeaceae</taxon>
        <taxon>Denitromonas</taxon>
    </lineage>
</organism>
<dbReference type="Pfam" id="PF02515">
    <property type="entry name" value="CoA_transf_3"/>
    <property type="match status" value="1"/>
</dbReference>
<protein>
    <submittedName>
        <fullName evidence="1">CoA transferase</fullName>
    </submittedName>
</protein>
<gene>
    <name evidence="1" type="ORF">I8J34_07410</name>
</gene>
<comment type="caution">
    <text evidence="1">The sequence shown here is derived from an EMBL/GenBank/DDBJ whole genome shotgun (WGS) entry which is preliminary data.</text>
</comment>
<keyword evidence="2" id="KW-1185">Reference proteome</keyword>
<dbReference type="Gene3D" id="3.40.50.10540">
    <property type="entry name" value="Crotonobetainyl-coa:carnitine coa-transferase, domain 1"/>
    <property type="match status" value="1"/>
</dbReference>
<dbReference type="PANTHER" id="PTHR48228">
    <property type="entry name" value="SUCCINYL-COA--D-CITRAMALATE COA-TRANSFERASE"/>
    <property type="match status" value="1"/>
</dbReference>
<dbReference type="InterPro" id="IPR023606">
    <property type="entry name" value="CoA-Trfase_III_dom_1_sf"/>
</dbReference>
<dbReference type="InterPro" id="IPR050509">
    <property type="entry name" value="CoA-transferase_III"/>
</dbReference>
<dbReference type="SUPFAM" id="SSF89796">
    <property type="entry name" value="CoA-transferase family III (CaiB/BaiF)"/>
    <property type="match status" value="1"/>
</dbReference>
<dbReference type="Gene3D" id="3.30.1540.10">
    <property type="entry name" value="formyl-coa transferase, domain 3"/>
    <property type="match status" value="1"/>
</dbReference>
<sequence>MTERNKPLAGMTVLDLTRLLPGPLATLHLADLGAEVIKIEDPGVGDYARRMGAMHGDTSYFFQLVNRNKKSLVLDLKDPADKAVLLGLVDTADILVEGFRPGVMAKLGLDYATLSARNPRLVYGSISGYGQTGPYAQRAGHDINYLGYAGVLDQIGSAGGPPALSNLQIADLLGGTLTPLVGLLAAVIDARANGRGRHVDVAMTDAALAHAIFPMAEVLAHGQTRPRGDDLLTGGVPCYGVYETLDGRHMAVGALEEKFWQLTCDTLGRPDLKPYHLSVGEQGRYARAQLEAIFRGRTLAEWTAVFDAVDCCVTPVLRLHESLQHPQIQARGMVVEVGGMRQFAPPFGLSEFSLGEATAAPAADADAAELRARASRSGG</sequence>
<dbReference type="InterPro" id="IPR003673">
    <property type="entry name" value="CoA-Trfase_fam_III"/>
</dbReference>
<accession>A0A944HC98</accession>
<dbReference type="GO" id="GO:0016740">
    <property type="term" value="F:transferase activity"/>
    <property type="evidence" value="ECO:0007669"/>
    <property type="project" value="UniProtKB-KW"/>
</dbReference>
<name>A0A944HC98_DENI1</name>
<dbReference type="PANTHER" id="PTHR48228:SF5">
    <property type="entry name" value="ALPHA-METHYLACYL-COA RACEMASE"/>
    <property type="match status" value="1"/>
</dbReference>
<reference evidence="2" key="1">
    <citation type="journal article" date="2022" name="ISME J.">
        <title>Genetic and phylogenetic analysis of dissimilatory iodate-reducing bacteria identifies potential niches across the world's oceans.</title>
        <authorList>
            <person name="Reyes-Umana V."/>
            <person name="Henning Z."/>
            <person name="Lee K."/>
            <person name="Barnum T.P."/>
            <person name="Coates J.D."/>
        </authorList>
    </citation>
    <scope>NUCLEOTIDE SEQUENCE [LARGE SCALE GENOMIC DNA]</scope>
    <source>
        <strain evidence="2">IR12</strain>
    </source>
</reference>
<dbReference type="AlphaFoldDB" id="A0A944HC98"/>
<evidence type="ECO:0000313" key="2">
    <source>
        <dbReference type="Proteomes" id="UP000694660"/>
    </source>
</evidence>
<dbReference type="InterPro" id="IPR044855">
    <property type="entry name" value="CoA-Trfase_III_dom3_sf"/>
</dbReference>
<dbReference type="Proteomes" id="UP000694660">
    <property type="component" value="Unassembled WGS sequence"/>
</dbReference>
<proteinExistence type="predicted"/>
<evidence type="ECO:0000313" key="1">
    <source>
        <dbReference type="EMBL" id="MBT0961001.1"/>
    </source>
</evidence>